<dbReference type="SUPFAM" id="SSF51182">
    <property type="entry name" value="RmlC-like cupins"/>
    <property type="match status" value="1"/>
</dbReference>
<dbReference type="Pfam" id="PF17954">
    <property type="entry name" value="Pirin_C_2"/>
    <property type="match status" value="1"/>
</dbReference>
<feature type="domain" description="Quercetin 2,3-dioxygenase C-terminal cupin" evidence="4">
    <location>
        <begin position="147"/>
        <end position="233"/>
    </location>
</feature>
<dbReference type="InterPro" id="IPR011051">
    <property type="entry name" value="RmlC_Cupin_sf"/>
</dbReference>
<dbReference type="Pfam" id="PF02678">
    <property type="entry name" value="Pirin"/>
    <property type="match status" value="1"/>
</dbReference>
<dbReference type="PANTHER" id="PTHR43212:SF3">
    <property type="entry name" value="QUERCETIN 2,3-DIOXYGENASE"/>
    <property type="match status" value="1"/>
</dbReference>
<evidence type="ECO:0000313" key="5">
    <source>
        <dbReference type="EMBL" id="MFC4304837.1"/>
    </source>
</evidence>
<name>A0ABV8SBT3_9BACL</name>
<organism evidence="5 6">
    <name type="scientific">Cohnella boryungensis</name>
    <dbReference type="NCBI Taxonomy" id="768479"/>
    <lineage>
        <taxon>Bacteria</taxon>
        <taxon>Bacillati</taxon>
        <taxon>Bacillota</taxon>
        <taxon>Bacilli</taxon>
        <taxon>Bacillales</taxon>
        <taxon>Paenibacillaceae</taxon>
        <taxon>Cohnella</taxon>
    </lineage>
</organism>
<dbReference type="CDD" id="cd02910">
    <property type="entry name" value="cupin_Yhhw_N"/>
    <property type="match status" value="1"/>
</dbReference>
<evidence type="ECO:0000256" key="2">
    <source>
        <dbReference type="RuleBase" id="RU003457"/>
    </source>
</evidence>
<evidence type="ECO:0000313" key="6">
    <source>
        <dbReference type="Proteomes" id="UP001595755"/>
    </source>
</evidence>
<accession>A0ABV8SBT3</accession>
<dbReference type="PANTHER" id="PTHR43212">
    <property type="entry name" value="QUERCETIN 2,3-DIOXYGENASE"/>
    <property type="match status" value="1"/>
</dbReference>
<dbReference type="InterPro" id="IPR041602">
    <property type="entry name" value="Quercetinase_C"/>
</dbReference>
<proteinExistence type="inferred from homology"/>
<evidence type="ECO:0000259" key="3">
    <source>
        <dbReference type="Pfam" id="PF02678"/>
    </source>
</evidence>
<dbReference type="InterPro" id="IPR012093">
    <property type="entry name" value="Pirin"/>
</dbReference>
<dbReference type="Proteomes" id="UP001595755">
    <property type="component" value="Unassembled WGS sequence"/>
</dbReference>
<dbReference type="InterPro" id="IPR014710">
    <property type="entry name" value="RmlC-like_jellyroll"/>
</dbReference>
<dbReference type="EMBL" id="JBHSED010000034">
    <property type="protein sequence ID" value="MFC4304837.1"/>
    <property type="molecule type" value="Genomic_DNA"/>
</dbReference>
<reference evidence="6" key="1">
    <citation type="journal article" date="2019" name="Int. J. Syst. Evol. Microbiol.">
        <title>The Global Catalogue of Microorganisms (GCM) 10K type strain sequencing project: providing services to taxonomists for standard genome sequencing and annotation.</title>
        <authorList>
            <consortium name="The Broad Institute Genomics Platform"/>
            <consortium name="The Broad Institute Genome Sequencing Center for Infectious Disease"/>
            <person name="Wu L."/>
            <person name="Ma J."/>
        </authorList>
    </citation>
    <scope>NUCLEOTIDE SEQUENCE [LARGE SCALE GENOMIC DNA]</scope>
    <source>
        <strain evidence="6">CGMCC 4.1641</strain>
    </source>
</reference>
<dbReference type="PIRSF" id="PIRSF006232">
    <property type="entry name" value="Pirin"/>
    <property type="match status" value="1"/>
</dbReference>
<feature type="domain" description="Pirin N-terminal" evidence="3">
    <location>
        <begin position="11"/>
        <end position="118"/>
    </location>
</feature>
<protein>
    <submittedName>
        <fullName evidence="5">Pirin family protein</fullName>
    </submittedName>
</protein>
<comment type="caution">
    <text evidence="5">The sequence shown here is derived from an EMBL/GenBank/DDBJ whole genome shotgun (WGS) entry which is preliminary data.</text>
</comment>
<evidence type="ECO:0000259" key="4">
    <source>
        <dbReference type="Pfam" id="PF17954"/>
    </source>
</evidence>
<gene>
    <name evidence="5" type="ORF">ACFO1S_15510</name>
</gene>
<dbReference type="InterPro" id="IPR003829">
    <property type="entry name" value="Pirin_N_dom"/>
</dbReference>
<evidence type="ECO:0000256" key="1">
    <source>
        <dbReference type="ARBA" id="ARBA00008416"/>
    </source>
</evidence>
<keyword evidence="6" id="KW-1185">Reference proteome</keyword>
<dbReference type="RefSeq" id="WP_204604816.1">
    <property type="nucleotide sequence ID" value="NZ_JBHSED010000034.1"/>
</dbReference>
<dbReference type="Gene3D" id="2.60.120.10">
    <property type="entry name" value="Jelly Rolls"/>
    <property type="match status" value="2"/>
</dbReference>
<sequence>MINVQRAKDRYSADHGWLKSNFSFSFADYHDPDNMAFGPMRVLNDDSIAPTKGFGMHPHREMEIVTLVLEGELEHQDSLGNRAVTRWGGIQRMSAGTGVFHSEYNSSATETLDLLQMWFIPAVKGVDPSYETTEFDKDDLVGKWVPIASSAGEAGKVAHVHQDMTIYLTEISSEGSMDYKQPAGRKVFLFVLEGEVEVNGETRLARRDAARIEDVAELTLGSGAGARLMLIDLP</sequence>
<comment type="similarity">
    <text evidence="1 2">Belongs to the pirin family.</text>
</comment>